<feature type="compositionally biased region" description="Basic and acidic residues" evidence="1">
    <location>
        <begin position="72"/>
        <end position="90"/>
    </location>
</feature>
<organism evidence="3 4">
    <name type="scientific">Spodoptera litura</name>
    <name type="common">Asian cotton leafworm</name>
    <dbReference type="NCBI Taxonomy" id="69820"/>
    <lineage>
        <taxon>Eukaryota</taxon>
        <taxon>Metazoa</taxon>
        <taxon>Ecdysozoa</taxon>
        <taxon>Arthropoda</taxon>
        <taxon>Hexapoda</taxon>
        <taxon>Insecta</taxon>
        <taxon>Pterygota</taxon>
        <taxon>Neoptera</taxon>
        <taxon>Endopterygota</taxon>
        <taxon>Lepidoptera</taxon>
        <taxon>Glossata</taxon>
        <taxon>Ditrysia</taxon>
        <taxon>Noctuoidea</taxon>
        <taxon>Noctuidae</taxon>
        <taxon>Amphipyrinae</taxon>
        <taxon>Spodoptera</taxon>
    </lineage>
</organism>
<name>A0A9J7IKI7_SPOLT</name>
<dbReference type="OrthoDB" id="6916224at2759"/>
<gene>
    <name evidence="4" type="primary">LOC111349383</name>
</gene>
<dbReference type="KEGG" id="sliu:111349383"/>
<protein>
    <submittedName>
        <fullName evidence="4">PiggyBac transposable element-derived protein 3-like</fullName>
    </submittedName>
</protein>
<proteinExistence type="predicted"/>
<keyword evidence="3" id="KW-1185">Reference proteome</keyword>
<dbReference type="AlphaFoldDB" id="A0A9J7IKI7"/>
<evidence type="ECO:0000313" key="4">
    <source>
        <dbReference type="RefSeq" id="XP_022816255.1"/>
    </source>
</evidence>
<feature type="compositionally biased region" description="Acidic residues" evidence="1">
    <location>
        <begin position="45"/>
        <end position="54"/>
    </location>
</feature>
<evidence type="ECO:0000259" key="2">
    <source>
        <dbReference type="Pfam" id="PF13843"/>
    </source>
</evidence>
<dbReference type="PANTHER" id="PTHR47055">
    <property type="entry name" value="DDE_TNP_1_7 DOMAIN-CONTAINING PROTEIN"/>
    <property type="match status" value="1"/>
</dbReference>
<dbReference type="InterPro" id="IPR052638">
    <property type="entry name" value="PiggyBac_TE-derived"/>
</dbReference>
<dbReference type="InterPro" id="IPR029526">
    <property type="entry name" value="PGBD"/>
</dbReference>
<dbReference type="Proteomes" id="UP000301870">
    <property type="component" value="Chromosome 9"/>
</dbReference>
<reference evidence="4" key="1">
    <citation type="submission" date="2025-08" db="UniProtKB">
        <authorList>
            <consortium name="RefSeq"/>
        </authorList>
    </citation>
    <scope>IDENTIFICATION</scope>
    <source>
        <strain evidence="4">Ishihara</strain>
        <tissue evidence="4">Whole body</tissue>
    </source>
</reference>
<dbReference type="GO" id="GO:0043565">
    <property type="term" value="F:sequence-specific DNA binding"/>
    <property type="evidence" value="ECO:0007669"/>
    <property type="project" value="TreeGrafter"/>
</dbReference>
<dbReference type="Pfam" id="PF13843">
    <property type="entry name" value="DDE_Tnp_1_7"/>
    <property type="match status" value="1"/>
</dbReference>
<feature type="region of interest" description="Disordered" evidence="1">
    <location>
        <begin position="1"/>
        <end position="90"/>
    </location>
</feature>
<dbReference type="RefSeq" id="XP_022816255.1">
    <property type="nucleotide sequence ID" value="XM_022960487.1"/>
</dbReference>
<evidence type="ECO:0000313" key="3">
    <source>
        <dbReference type="Proteomes" id="UP000301870"/>
    </source>
</evidence>
<dbReference type="GeneID" id="111349383"/>
<feature type="domain" description="PiggyBac transposable element-derived protein" evidence="2">
    <location>
        <begin position="104"/>
        <end position="144"/>
    </location>
</feature>
<sequence length="168" mass="19336">MAIIPPPPSVVTDEEEGPDENLGTTLLPRDIPGSIEVFIHNNKSDDDDSSDDEPLANKQLRRDQEEGIPSWHKCEPTDSKTSKETSELDRKREVVKEELKDLYPTQIFEKIFDEEVIELIVSNTNLYARQNNRHSFQLDANELLMTIDSTEQMSYCWLDGRITAFVPW</sequence>
<evidence type="ECO:0000256" key="1">
    <source>
        <dbReference type="SAM" id="MobiDB-lite"/>
    </source>
</evidence>
<dbReference type="PANTHER" id="PTHR47055:SF3">
    <property type="entry name" value="PHORBOL-ESTER_DAG-TYPE DOMAIN-CONTAINING PROTEIN"/>
    <property type="match status" value="1"/>
</dbReference>
<accession>A0A9J7IKI7</accession>